<evidence type="ECO:0000313" key="7">
    <source>
        <dbReference type="Proteomes" id="UP001608902"/>
    </source>
</evidence>
<dbReference type="Pfam" id="PF25299">
    <property type="entry name" value="ZZ_ADA2"/>
    <property type="match status" value="1"/>
</dbReference>
<feature type="domain" description="ZZ-type" evidence="5">
    <location>
        <begin position="12"/>
        <end position="59"/>
    </location>
</feature>
<organism evidence="6 7">
    <name type="scientific">Gnathostoma spinigerum</name>
    <dbReference type="NCBI Taxonomy" id="75299"/>
    <lineage>
        <taxon>Eukaryota</taxon>
        <taxon>Metazoa</taxon>
        <taxon>Ecdysozoa</taxon>
        <taxon>Nematoda</taxon>
        <taxon>Chromadorea</taxon>
        <taxon>Rhabditida</taxon>
        <taxon>Spirurina</taxon>
        <taxon>Gnathostomatomorpha</taxon>
        <taxon>Gnathostomatoidea</taxon>
        <taxon>Gnathostomatidae</taxon>
        <taxon>Gnathostoma</taxon>
    </lineage>
</organism>
<sequence>MEDLFEVPDVQCCGCNEDISFSDHVRCTECYKETVNFCIKCFQTGTEFGSHKRGHNYKVEHPLGSVMFTHSNESNPWGWKEDKMLIRALNKYKLTHWSVFISSRSKQIMAIFFVIAYVDFALFWSC</sequence>
<keyword evidence="1" id="KW-0479">Metal-binding</keyword>
<evidence type="ECO:0000313" key="6">
    <source>
        <dbReference type="EMBL" id="MFH4974285.1"/>
    </source>
</evidence>
<dbReference type="GO" id="GO:0008270">
    <property type="term" value="F:zinc ion binding"/>
    <property type="evidence" value="ECO:0007669"/>
    <property type="project" value="UniProtKB-KW"/>
</dbReference>
<dbReference type="SUPFAM" id="SSF57850">
    <property type="entry name" value="RING/U-box"/>
    <property type="match status" value="1"/>
</dbReference>
<name>A0ABD6E373_9BILA</name>
<dbReference type="AlphaFoldDB" id="A0ABD6E373"/>
<dbReference type="InterPro" id="IPR000433">
    <property type="entry name" value="Znf_ZZ"/>
</dbReference>
<gene>
    <name evidence="6" type="ORF">AB6A40_000994</name>
</gene>
<proteinExistence type="predicted"/>
<keyword evidence="4" id="KW-0472">Membrane</keyword>
<reference evidence="6 7" key="1">
    <citation type="submission" date="2024-08" db="EMBL/GenBank/DDBJ databases">
        <title>Gnathostoma spinigerum genome.</title>
        <authorList>
            <person name="Gonzalez-Bertolin B."/>
            <person name="Monzon S."/>
            <person name="Zaballos A."/>
            <person name="Jimenez P."/>
            <person name="Dekumyoy P."/>
            <person name="Varona S."/>
            <person name="Cuesta I."/>
            <person name="Sumanam S."/>
            <person name="Adisakwattana P."/>
            <person name="Gasser R.B."/>
            <person name="Hernandez-Gonzalez A."/>
            <person name="Young N.D."/>
            <person name="Perteguer M.J."/>
        </authorList>
    </citation>
    <scope>NUCLEOTIDE SEQUENCE [LARGE SCALE GENOMIC DNA]</scope>
    <source>
        <strain evidence="6">AL3</strain>
        <tissue evidence="6">Liver</tissue>
    </source>
</reference>
<dbReference type="InterPro" id="IPR043145">
    <property type="entry name" value="Znf_ZZ_sf"/>
</dbReference>
<protein>
    <recommendedName>
        <fullName evidence="5">ZZ-type domain-containing protein</fullName>
    </recommendedName>
</protein>
<keyword evidence="3" id="KW-0862">Zinc</keyword>
<keyword evidence="2" id="KW-0863">Zinc-finger</keyword>
<evidence type="ECO:0000256" key="2">
    <source>
        <dbReference type="ARBA" id="ARBA00022771"/>
    </source>
</evidence>
<evidence type="ECO:0000256" key="3">
    <source>
        <dbReference type="ARBA" id="ARBA00022833"/>
    </source>
</evidence>
<comment type="caution">
    <text evidence="6">The sequence shown here is derived from an EMBL/GenBank/DDBJ whole genome shotgun (WGS) entry which is preliminary data.</text>
</comment>
<accession>A0ABD6E373</accession>
<feature type="transmembrane region" description="Helical" evidence="4">
    <location>
        <begin position="108"/>
        <end position="125"/>
    </location>
</feature>
<keyword evidence="4" id="KW-0812">Transmembrane</keyword>
<evidence type="ECO:0000256" key="1">
    <source>
        <dbReference type="ARBA" id="ARBA00022723"/>
    </source>
</evidence>
<keyword evidence="4" id="KW-1133">Transmembrane helix</keyword>
<dbReference type="EMBL" id="JBGFUD010000328">
    <property type="protein sequence ID" value="MFH4974285.1"/>
    <property type="molecule type" value="Genomic_DNA"/>
</dbReference>
<evidence type="ECO:0000256" key="4">
    <source>
        <dbReference type="SAM" id="Phobius"/>
    </source>
</evidence>
<dbReference type="Proteomes" id="UP001608902">
    <property type="component" value="Unassembled WGS sequence"/>
</dbReference>
<keyword evidence="7" id="KW-1185">Reference proteome</keyword>
<dbReference type="Gene3D" id="3.30.60.90">
    <property type="match status" value="1"/>
</dbReference>
<evidence type="ECO:0000259" key="5">
    <source>
        <dbReference type="Pfam" id="PF25299"/>
    </source>
</evidence>